<gene>
    <name evidence="2" type="ORF">VKT23_013434</name>
</gene>
<feature type="region of interest" description="Disordered" evidence="1">
    <location>
        <begin position="313"/>
        <end position="383"/>
    </location>
</feature>
<feature type="region of interest" description="Disordered" evidence="1">
    <location>
        <begin position="102"/>
        <end position="284"/>
    </location>
</feature>
<evidence type="ECO:0000313" key="2">
    <source>
        <dbReference type="EMBL" id="KAK7449291.1"/>
    </source>
</evidence>
<sequence>MSAVYSHSAPHRCPQTRLLEKRFLYHLASSLTAPGTTVAVEDITRISNLLDSPLAFQSFSQMRGHYPFFNVNHNHRYQSSQTPVINDFHLTTPSLPGFINKRSTRGSAITPANKLNHTQTSTMNQPISNPPYHHQNSTPLVVGARRPLRSSPLAGPAVSSDGTVASENTSDRPKPSRISSTPEFQTLGTLPYHPSSMPSPPTPEPLILPRSGSHGRKERKKSLSTSSFSTFASPTVPPASRQSPRDSSRPLPPSSLSNIHDHPHYPRAHLRSPPSSPRNQTEGSDWMVSNTYAVTPKFTRLSMSPGVVMPVSAKDHHRAKSQPLLHSPTLSRSKLLHNSKSSSSLRSTVQTQMQTQERVHARSPSAGSSSFSAKPSTVSRPLHLSKSTSSLGLVSAFHGHSSSASMGADEGRIGFTSLKTLKSKCKPPESLRASSSSLSSPSATSLAHVNASLPATDRLEMAGTHRMESSIVLGPREGGVMSRIGSSTAAAHPEFPAPSLLCTASDESANSIHAASLYTDVTDQAVQAHAEVRSSTHNPSSISCESTSASSSISSLPCFTSATSISIGSTSSSEENLEKVRLRNDLDAVNKSCHPSATSASSISPFLSSTRPPSFFGSTPSFSSVRSRSGSLASQGLSLDSVVEEPDKAAPTTAAMGQLHLDADAKISSATANTNTESISVADFFLPQLESQSQSWTQTDSQSQPLQHKPSLSTLSITSITNETDANANLSKSRKSSLGSLSLSFITKKVMLKAKSLSSLKSGSHSRTNSDADSGVLGVHGHATASIQGSRPTAKPDTTLVERKKHHKGKGLSFLSFGSTAEAQAIAAGDTEEVPPVPEIPASVQQLFPHDLLSPSPSPMPSSSVHSDGQETGREDAESELERDDVSDEDFMAAEKLLEDVMSFNQPATPSRRRSNLTLSPIDVDTTSITTRRSRTDVDVASISKHSRIEAETLDVNQASLINEEDASEAQGPPWRPSSPPCQTMDNHAAALGKRASTMSSYSHLSNSVRSLPGHPLDHHVTSFPRRDSVISSYSHLSTSVRSLPSQSLDYQHNRDIPYPSQPSTYPTPSRPKRASVLSSFSHISNSVKSSLHGVPSTSQSLYHASISRPTSLMYTSESSIASSSPPPTPSTPGILVPPFPTRARSRAGKPDKAMSLIGFDVSQDGLAAPGNGIDLLVHSFPGDLSPGPTTPIPSVSALYPHSTPTGGRDRTSKAMKLLGILETEKMETDQSPVETAVSKSVVNMSSAGASAINLGAKSNSPKSSLDSSRHSVLGIGVMRRSSLLGLGARSQSPSGSSANQKGGSVRKFWRSLTGGSSGNDGGQ</sequence>
<feature type="region of interest" description="Disordered" evidence="1">
    <location>
        <begin position="783"/>
        <end position="806"/>
    </location>
</feature>
<feature type="region of interest" description="Disordered" evidence="1">
    <location>
        <begin position="1051"/>
        <end position="1074"/>
    </location>
</feature>
<feature type="compositionally biased region" description="Pro residues" evidence="1">
    <location>
        <begin position="197"/>
        <end position="206"/>
    </location>
</feature>
<keyword evidence="3" id="KW-1185">Reference proteome</keyword>
<feature type="compositionally biased region" description="Polar residues" evidence="1">
    <location>
        <begin position="1290"/>
        <end position="1303"/>
    </location>
</feature>
<feature type="compositionally biased region" description="Acidic residues" evidence="1">
    <location>
        <begin position="877"/>
        <end position="886"/>
    </location>
</feature>
<protein>
    <recommendedName>
        <fullName evidence="4">HSF-type DNA-binding domain-containing protein</fullName>
    </recommendedName>
</protein>
<feature type="compositionally biased region" description="Basic residues" evidence="1">
    <location>
        <begin position="213"/>
        <end position="222"/>
    </location>
</feature>
<feature type="region of interest" description="Disordered" evidence="1">
    <location>
        <begin position="425"/>
        <end position="445"/>
    </location>
</feature>
<feature type="compositionally biased region" description="Low complexity" evidence="1">
    <location>
        <begin position="223"/>
        <end position="242"/>
    </location>
</feature>
<feature type="region of interest" description="Disordered" evidence="1">
    <location>
        <begin position="849"/>
        <end position="886"/>
    </location>
</feature>
<evidence type="ECO:0008006" key="4">
    <source>
        <dbReference type="Google" id="ProtNLM"/>
    </source>
</evidence>
<reference evidence="2 3" key="1">
    <citation type="submission" date="2024-01" db="EMBL/GenBank/DDBJ databases">
        <title>A draft genome for the cacao thread blight pathogen Marasmiellus scandens.</title>
        <authorList>
            <person name="Baruah I.K."/>
            <person name="Leung J."/>
            <person name="Bukari Y."/>
            <person name="Amoako-Attah I."/>
            <person name="Meinhardt L.W."/>
            <person name="Bailey B.A."/>
            <person name="Cohen S.P."/>
        </authorList>
    </citation>
    <scope>NUCLEOTIDE SEQUENCE [LARGE SCALE GENOMIC DNA]</scope>
    <source>
        <strain evidence="2 3">GH-19</strain>
    </source>
</reference>
<organism evidence="2 3">
    <name type="scientific">Marasmiellus scandens</name>
    <dbReference type="NCBI Taxonomy" id="2682957"/>
    <lineage>
        <taxon>Eukaryota</taxon>
        <taxon>Fungi</taxon>
        <taxon>Dikarya</taxon>
        <taxon>Basidiomycota</taxon>
        <taxon>Agaricomycotina</taxon>
        <taxon>Agaricomycetes</taxon>
        <taxon>Agaricomycetidae</taxon>
        <taxon>Agaricales</taxon>
        <taxon>Marasmiineae</taxon>
        <taxon>Omphalotaceae</taxon>
        <taxon>Marasmiellus</taxon>
    </lineage>
</organism>
<feature type="region of interest" description="Disordered" evidence="1">
    <location>
        <begin position="1285"/>
        <end position="1324"/>
    </location>
</feature>
<feature type="compositionally biased region" description="Polar residues" evidence="1">
    <location>
        <begin position="113"/>
        <end position="127"/>
    </location>
</feature>
<name>A0ABR1J3E8_9AGAR</name>
<accession>A0ABR1J3E8</accession>
<proteinExistence type="predicted"/>
<feature type="compositionally biased region" description="Low complexity" evidence="1">
    <location>
        <begin position="330"/>
        <end position="347"/>
    </location>
</feature>
<feature type="compositionally biased region" description="Low complexity" evidence="1">
    <location>
        <begin position="428"/>
        <end position="445"/>
    </location>
</feature>
<evidence type="ECO:0000313" key="3">
    <source>
        <dbReference type="Proteomes" id="UP001498398"/>
    </source>
</evidence>
<feature type="region of interest" description="Disordered" evidence="1">
    <location>
        <begin position="1192"/>
        <end position="1211"/>
    </location>
</feature>
<feature type="compositionally biased region" description="Low complexity" evidence="1">
    <location>
        <begin position="1058"/>
        <end position="1068"/>
    </location>
</feature>
<feature type="region of interest" description="Disordered" evidence="1">
    <location>
        <begin position="532"/>
        <end position="552"/>
    </location>
</feature>
<comment type="caution">
    <text evidence="2">The sequence shown here is derived from an EMBL/GenBank/DDBJ whole genome shotgun (WGS) entry which is preliminary data.</text>
</comment>
<evidence type="ECO:0000256" key="1">
    <source>
        <dbReference type="SAM" id="MobiDB-lite"/>
    </source>
</evidence>
<dbReference type="EMBL" id="JBANRG010000036">
    <property type="protein sequence ID" value="KAK7449291.1"/>
    <property type="molecule type" value="Genomic_DNA"/>
</dbReference>
<feature type="compositionally biased region" description="Low complexity" evidence="1">
    <location>
        <begin position="540"/>
        <end position="552"/>
    </location>
</feature>
<dbReference type="Proteomes" id="UP001498398">
    <property type="component" value="Unassembled WGS sequence"/>
</dbReference>
<feature type="compositionally biased region" description="Low complexity" evidence="1">
    <location>
        <begin position="363"/>
        <end position="376"/>
    </location>
</feature>
<feature type="compositionally biased region" description="Polar residues" evidence="1">
    <location>
        <begin position="177"/>
        <end position="188"/>
    </location>
</feature>
<feature type="region of interest" description="Disordered" evidence="1">
    <location>
        <begin position="758"/>
        <end position="777"/>
    </location>
</feature>